<feature type="domain" description="Ubiquitin-like" evidence="2">
    <location>
        <begin position="234"/>
        <end position="313"/>
    </location>
</feature>
<dbReference type="InterPro" id="IPR059179">
    <property type="entry name" value="MLKL-like_MCAfunc"/>
</dbReference>
<organism evidence="3 4">
    <name type="scientific">Schizopora paradoxa</name>
    <dbReference type="NCBI Taxonomy" id="27342"/>
    <lineage>
        <taxon>Eukaryota</taxon>
        <taxon>Fungi</taxon>
        <taxon>Dikarya</taxon>
        <taxon>Basidiomycota</taxon>
        <taxon>Agaricomycotina</taxon>
        <taxon>Agaricomycetes</taxon>
        <taxon>Hymenochaetales</taxon>
        <taxon>Schizoporaceae</taxon>
        <taxon>Schizopora</taxon>
    </lineage>
</organism>
<gene>
    <name evidence="3" type="ORF">SCHPADRAFT_622555</name>
</gene>
<dbReference type="Pfam" id="PF22893">
    <property type="entry name" value="ULD_2"/>
    <property type="match status" value="1"/>
</dbReference>
<dbReference type="AlphaFoldDB" id="A0A0H2R8C7"/>
<feature type="compositionally biased region" description="Low complexity" evidence="1">
    <location>
        <begin position="33"/>
        <end position="46"/>
    </location>
</feature>
<dbReference type="Proteomes" id="UP000053477">
    <property type="component" value="Unassembled WGS sequence"/>
</dbReference>
<keyword evidence="4" id="KW-1185">Reference proteome</keyword>
<evidence type="ECO:0000259" key="2">
    <source>
        <dbReference type="Pfam" id="PF22893"/>
    </source>
</evidence>
<dbReference type="EMBL" id="KQ086107">
    <property type="protein sequence ID" value="KLO08079.1"/>
    <property type="molecule type" value="Genomic_DNA"/>
</dbReference>
<dbReference type="InterPro" id="IPR054464">
    <property type="entry name" value="ULD_fung"/>
</dbReference>
<evidence type="ECO:0000256" key="1">
    <source>
        <dbReference type="SAM" id="MobiDB-lite"/>
    </source>
</evidence>
<proteinExistence type="predicted"/>
<dbReference type="OrthoDB" id="2693196at2759"/>
<feature type="region of interest" description="Disordered" evidence="1">
    <location>
        <begin position="1"/>
        <end position="53"/>
    </location>
</feature>
<evidence type="ECO:0000313" key="4">
    <source>
        <dbReference type="Proteomes" id="UP000053477"/>
    </source>
</evidence>
<name>A0A0H2R8C7_9AGAM</name>
<accession>A0A0H2R8C7</accession>
<feature type="compositionally biased region" description="Polar residues" evidence="1">
    <location>
        <begin position="12"/>
        <end position="29"/>
    </location>
</feature>
<reference evidence="3 4" key="1">
    <citation type="submission" date="2015-04" db="EMBL/GenBank/DDBJ databases">
        <title>Complete genome sequence of Schizopora paradoxa KUC8140, a cosmopolitan wood degrader in East Asia.</title>
        <authorList>
            <consortium name="DOE Joint Genome Institute"/>
            <person name="Min B."/>
            <person name="Park H."/>
            <person name="Jang Y."/>
            <person name="Kim J.-J."/>
            <person name="Kim K.H."/>
            <person name="Pangilinan J."/>
            <person name="Lipzen A."/>
            <person name="Riley R."/>
            <person name="Grigoriev I.V."/>
            <person name="Spatafora J.W."/>
            <person name="Choi I.-G."/>
        </authorList>
    </citation>
    <scope>NUCLEOTIDE SEQUENCE [LARGE SCALE GENOMIC DNA]</scope>
    <source>
        <strain evidence="3 4">KUC8140</strain>
    </source>
</reference>
<feature type="compositionally biased region" description="Basic residues" evidence="1">
    <location>
        <begin position="1"/>
        <end position="10"/>
    </location>
</feature>
<sequence length="410" mass="45867">MPPFLKRKRGAQITSATSVPSEDASSSHRSVARRPSTSIVPPSSVEESSRSESGNSTMLLDVAKLVLSLTESAAEAIPVAGSPIKAAIGGILKVLELFDVRGKNKKQASRLVRKLKDLDKRMEWAKSNGKFGDMSSHLEELIRQLNDVQDALMKLHTKTNSIIGSSSVMDELLDLENEIEEFLSSYNLSATMNIESTVNALNSFLTQSNGGADALRRLSQSHVESSALHSCVEAGVDFIDPRGRKTRVPLAFVSSFEHFKKYLDLYFDVDSKFAIRGATYVKTGHYRLTCGKAHLSEDNWDLISKNHGPLEMYLLMKEKDNARPDICPRCGNQVSFEDPEYPGTISCWRCDLDFRGEELRPFVIYFPPELWQAQSDFDFFCKFMSVLSYSVGYPSKVDLIPIIHHLVRRT</sequence>
<protein>
    <recommendedName>
        <fullName evidence="2">Ubiquitin-like domain-containing protein</fullName>
    </recommendedName>
</protein>
<dbReference type="InParanoid" id="A0A0H2R8C7"/>
<dbReference type="CDD" id="cd21037">
    <property type="entry name" value="MLKL_NTD"/>
    <property type="match status" value="1"/>
</dbReference>
<evidence type="ECO:0000313" key="3">
    <source>
        <dbReference type="EMBL" id="KLO08079.1"/>
    </source>
</evidence>